<feature type="transmembrane region" description="Helical" evidence="1">
    <location>
        <begin position="6"/>
        <end position="30"/>
    </location>
</feature>
<keyword evidence="1" id="KW-0812">Transmembrane</keyword>
<sequence>MYGIIQIIVLYIILIKKVFDFFLVLFNALFSNLKKDIIQELVNIMYRIMNISFKKLNFKNNAGTIIKGKNNTHTIHHIKNEL</sequence>
<evidence type="ECO:0000256" key="1">
    <source>
        <dbReference type="SAM" id="Phobius"/>
    </source>
</evidence>
<protein>
    <submittedName>
        <fullName evidence="2">Uncharacterized protein</fullName>
    </submittedName>
</protein>
<keyword evidence="1" id="KW-0472">Membrane</keyword>
<name>A0ABQ5N6C4_9CLOT</name>
<reference evidence="2 3" key="1">
    <citation type="journal article" date="2024" name="Int. J. Syst. Evol. Microbiol.">
        <title>Clostridium omnivorum sp. nov., isolated from anoxic soil under the treatment of reductive soil disinfestation.</title>
        <authorList>
            <person name="Ueki A."/>
            <person name="Tonouchi A."/>
            <person name="Kaku N."/>
            <person name="Honma S."/>
            <person name="Ueki K."/>
        </authorList>
    </citation>
    <scope>NUCLEOTIDE SEQUENCE [LARGE SCALE GENOMIC DNA]</scope>
    <source>
        <strain evidence="2 3">E14</strain>
    </source>
</reference>
<keyword evidence="1" id="KW-1133">Transmembrane helix</keyword>
<dbReference type="Proteomes" id="UP001208567">
    <property type="component" value="Unassembled WGS sequence"/>
</dbReference>
<keyword evidence="3" id="KW-1185">Reference proteome</keyword>
<comment type="caution">
    <text evidence="2">The sequence shown here is derived from an EMBL/GenBank/DDBJ whole genome shotgun (WGS) entry which is preliminary data.</text>
</comment>
<organism evidence="2 3">
    <name type="scientific">Clostridium omnivorum</name>
    <dbReference type="NCBI Taxonomy" id="1604902"/>
    <lineage>
        <taxon>Bacteria</taxon>
        <taxon>Bacillati</taxon>
        <taxon>Bacillota</taxon>
        <taxon>Clostridia</taxon>
        <taxon>Eubacteriales</taxon>
        <taxon>Clostridiaceae</taxon>
        <taxon>Clostridium</taxon>
    </lineage>
</organism>
<evidence type="ECO:0000313" key="2">
    <source>
        <dbReference type="EMBL" id="GLC30695.1"/>
    </source>
</evidence>
<evidence type="ECO:0000313" key="3">
    <source>
        <dbReference type="Proteomes" id="UP001208567"/>
    </source>
</evidence>
<dbReference type="EMBL" id="BRXR01000001">
    <property type="protein sequence ID" value="GLC30695.1"/>
    <property type="molecule type" value="Genomic_DNA"/>
</dbReference>
<gene>
    <name evidence="2" type="ORF">bsdE14_21050</name>
</gene>
<proteinExistence type="predicted"/>
<accession>A0ABQ5N6C4</accession>